<protein>
    <recommendedName>
        <fullName evidence="4">Transporter</fullName>
    </recommendedName>
</protein>
<evidence type="ECO:0000313" key="3">
    <source>
        <dbReference type="Proteomes" id="UP000239047"/>
    </source>
</evidence>
<sequence length="161" mass="16155">MLSPITWFPLPGGSGGQPGGPGGFPGSGGPGFPGGGGQPGGPGFPGGGGGPGFPGGGGQPGGPGFPGGGGNISAPTGPPPAQIPPKPLSAGGPQAFLVNPNVIRPCLFRFTYVWLRNGAQFWFYPIVLGRNSVGGFYWNNWSRRWTYIGLDTASIEVVSCF</sequence>
<evidence type="ECO:0000256" key="1">
    <source>
        <dbReference type="SAM" id="MobiDB-lite"/>
    </source>
</evidence>
<evidence type="ECO:0008006" key="4">
    <source>
        <dbReference type="Google" id="ProtNLM"/>
    </source>
</evidence>
<comment type="caution">
    <text evidence="2">The sequence shown here is derived from an EMBL/GenBank/DDBJ whole genome shotgun (WGS) entry which is preliminary data.</text>
</comment>
<feature type="compositionally biased region" description="Pro residues" evidence="1">
    <location>
        <begin position="76"/>
        <end position="87"/>
    </location>
</feature>
<keyword evidence="3" id="KW-1185">Reference proteome</keyword>
<dbReference type="EMBL" id="PREZ01000005">
    <property type="protein sequence ID" value="PPA69966.1"/>
    <property type="molecule type" value="Genomic_DNA"/>
</dbReference>
<dbReference type="AlphaFoldDB" id="A0A2S5GAE4"/>
<gene>
    <name evidence="2" type="ORF">C4B60_15355</name>
</gene>
<feature type="compositionally biased region" description="Gly residues" evidence="1">
    <location>
        <begin position="12"/>
        <end position="71"/>
    </location>
</feature>
<dbReference type="OrthoDB" id="2068061at2"/>
<reference evidence="2 3" key="1">
    <citation type="submission" date="2018-02" db="EMBL/GenBank/DDBJ databases">
        <title>Jeotgalibacillus proteolyticum sp. nov. a protease producing bacterium isolated from ocean sediments of Laizhou Bay.</title>
        <authorList>
            <person name="Li Y."/>
        </authorList>
    </citation>
    <scope>NUCLEOTIDE SEQUENCE [LARGE SCALE GENOMIC DNA]</scope>
    <source>
        <strain evidence="2 3">22-7</strain>
    </source>
</reference>
<evidence type="ECO:0000313" key="2">
    <source>
        <dbReference type="EMBL" id="PPA69966.1"/>
    </source>
</evidence>
<organism evidence="2 3">
    <name type="scientific">Jeotgalibacillus proteolyticus</name>
    <dbReference type="NCBI Taxonomy" id="2082395"/>
    <lineage>
        <taxon>Bacteria</taxon>
        <taxon>Bacillati</taxon>
        <taxon>Bacillota</taxon>
        <taxon>Bacilli</taxon>
        <taxon>Bacillales</taxon>
        <taxon>Caryophanaceae</taxon>
        <taxon>Jeotgalibacillus</taxon>
    </lineage>
</organism>
<accession>A0A2S5GAE4</accession>
<feature type="region of interest" description="Disordered" evidence="1">
    <location>
        <begin position="1"/>
        <end position="88"/>
    </location>
</feature>
<proteinExistence type="predicted"/>
<dbReference type="Proteomes" id="UP000239047">
    <property type="component" value="Unassembled WGS sequence"/>
</dbReference>
<name>A0A2S5GAE4_9BACL</name>